<evidence type="ECO:0000256" key="3">
    <source>
        <dbReference type="ARBA" id="ARBA00022723"/>
    </source>
</evidence>
<feature type="domain" description="Terpene synthase N-terminal" evidence="6">
    <location>
        <begin position="63"/>
        <end position="165"/>
    </location>
</feature>
<proteinExistence type="inferred from homology"/>
<evidence type="ECO:0000259" key="6">
    <source>
        <dbReference type="Pfam" id="PF01397"/>
    </source>
</evidence>
<dbReference type="InterPro" id="IPR044814">
    <property type="entry name" value="Terpene_cyclase_plant_C1"/>
</dbReference>
<dbReference type="Gene3D" id="1.10.600.10">
    <property type="entry name" value="Farnesyl Diphosphate Synthase"/>
    <property type="match status" value="2"/>
</dbReference>
<dbReference type="SUPFAM" id="SSF48576">
    <property type="entry name" value="Terpenoid synthases"/>
    <property type="match status" value="1"/>
</dbReference>
<dbReference type="SUPFAM" id="SSF48239">
    <property type="entry name" value="Terpenoid cyclases/Protein prenyltransferases"/>
    <property type="match status" value="1"/>
</dbReference>
<reference evidence="8 9" key="1">
    <citation type="journal article" date="2023" name="Plant Biotechnol. J.">
        <title>Chromosome-level wild Hevea brasiliensis genome provides new tools for genomic-assisted breeding and valuable loci to elevate rubber yield.</title>
        <authorList>
            <person name="Cheng H."/>
            <person name="Song X."/>
            <person name="Hu Y."/>
            <person name="Wu T."/>
            <person name="Yang Q."/>
            <person name="An Z."/>
            <person name="Feng S."/>
            <person name="Deng Z."/>
            <person name="Wu W."/>
            <person name="Zeng X."/>
            <person name="Tu M."/>
            <person name="Wang X."/>
            <person name="Huang H."/>
        </authorList>
    </citation>
    <scope>NUCLEOTIDE SEQUENCE [LARGE SCALE GENOMIC DNA]</scope>
    <source>
        <strain evidence="8">MT/VB/25A 57/8</strain>
    </source>
</reference>
<keyword evidence="4" id="KW-0460">Magnesium</keyword>
<feature type="coiled-coil region" evidence="5">
    <location>
        <begin position="69"/>
        <end position="96"/>
    </location>
</feature>
<dbReference type="InterPro" id="IPR036965">
    <property type="entry name" value="Terpene_synth_N_sf"/>
</dbReference>
<dbReference type="Pfam" id="PF03936">
    <property type="entry name" value="Terpene_synth_C"/>
    <property type="match status" value="1"/>
</dbReference>
<dbReference type="InterPro" id="IPR005630">
    <property type="entry name" value="Terpene_synthase_metal-bd"/>
</dbReference>
<feature type="domain" description="Terpene synthase metal-binding" evidence="7">
    <location>
        <begin position="246"/>
        <end position="352"/>
    </location>
</feature>
<evidence type="ECO:0000259" key="7">
    <source>
        <dbReference type="Pfam" id="PF03936"/>
    </source>
</evidence>
<protein>
    <submittedName>
        <fullName evidence="8">Uncharacterized protein</fullName>
    </submittedName>
</protein>
<sequence length="515" mass="59956">MALQLVASFSSCACSFTKPPPTIHIQFRLPKNGKISSPHGCMVCPKDAKKIIVRRSANYQPSIWDNDFVQSLKSEFRAYTKRINKLKEEVRVMLNQAVNPLDQLQLIDTLQRLGLAYHFEDEIKRILMSIYTHNSCNNTKMREDLCTTALEFRLLRQHGYKITQEEGEIILQYARDFTTTSLKKYVEHSKDQNLSMIMSHALDLPLHWRMQRLETRWFIDVYERKQGMNPLLLELAKLDFNMWWRNTGLGQKLGFARDRIMESFLWSIGMIFEPQFSYCRRMIAKLFALLTTIDDIYDVYGTMDELELFTDAVQSFQTICFLSFYNSINEIAFDVLWEQGFNAIPYLKKAIKYIDNAWISITGPMNQVHAYFLVKSPISNDALKRLEEHSNLIRFSSMIFRLADDLGTSSDKLKRGDVPKSIQCYMHETGASEAKARDHIRFLISETWKKMNKERVADSPFSETFIGVAINLARMAHCMYQYGDGHGIQDRETKDRVLSLLVQPISFMQLSSLYL</sequence>
<comment type="similarity">
    <text evidence="2">Belongs to the terpene synthase family.</text>
</comment>
<evidence type="ECO:0000256" key="5">
    <source>
        <dbReference type="SAM" id="Coils"/>
    </source>
</evidence>
<gene>
    <name evidence="8" type="ORF">P3X46_035271</name>
</gene>
<name>A0ABQ9KAI2_HEVBR</name>
<dbReference type="InterPro" id="IPR008949">
    <property type="entry name" value="Isoprenoid_synthase_dom_sf"/>
</dbReference>
<comment type="caution">
    <text evidence="8">The sequence shown here is derived from an EMBL/GenBank/DDBJ whole genome shotgun (WGS) entry which is preliminary data.</text>
</comment>
<evidence type="ECO:0000256" key="4">
    <source>
        <dbReference type="ARBA" id="ARBA00022842"/>
    </source>
</evidence>
<keyword evidence="3" id="KW-0479">Metal-binding</keyword>
<dbReference type="Proteomes" id="UP001174677">
    <property type="component" value="Unassembled WGS sequence"/>
</dbReference>
<dbReference type="Gene3D" id="1.50.10.130">
    <property type="entry name" value="Terpene synthase, N-terminal domain"/>
    <property type="match status" value="2"/>
</dbReference>
<dbReference type="InterPro" id="IPR050148">
    <property type="entry name" value="Terpene_synthase-like"/>
</dbReference>
<dbReference type="InterPro" id="IPR001906">
    <property type="entry name" value="Terpene_synth_N"/>
</dbReference>
<dbReference type="InterPro" id="IPR008930">
    <property type="entry name" value="Terpenoid_cyclase/PrenylTrfase"/>
</dbReference>
<dbReference type="Pfam" id="PF01397">
    <property type="entry name" value="Terpene_synth"/>
    <property type="match status" value="1"/>
</dbReference>
<accession>A0ABQ9KAI2</accession>
<evidence type="ECO:0000256" key="2">
    <source>
        <dbReference type="ARBA" id="ARBA00006333"/>
    </source>
</evidence>
<evidence type="ECO:0000313" key="8">
    <source>
        <dbReference type="EMBL" id="KAJ9131183.1"/>
    </source>
</evidence>
<dbReference type="EMBL" id="JARPOI010000027">
    <property type="protein sequence ID" value="KAJ9131183.1"/>
    <property type="molecule type" value="Genomic_DNA"/>
</dbReference>
<dbReference type="PANTHER" id="PTHR31225:SF9">
    <property type="entry name" value="TERPENE SYNTHASE 10"/>
    <property type="match status" value="1"/>
</dbReference>
<dbReference type="PANTHER" id="PTHR31225">
    <property type="entry name" value="OS04G0344100 PROTEIN-RELATED"/>
    <property type="match status" value="1"/>
</dbReference>
<evidence type="ECO:0000313" key="9">
    <source>
        <dbReference type="Proteomes" id="UP001174677"/>
    </source>
</evidence>
<comment type="cofactor">
    <cofactor evidence="1">
        <name>Mg(2+)</name>
        <dbReference type="ChEBI" id="CHEBI:18420"/>
    </cofactor>
</comment>
<evidence type="ECO:0000256" key="1">
    <source>
        <dbReference type="ARBA" id="ARBA00001946"/>
    </source>
</evidence>
<dbReference type="CDD" id="cd00684">
    <property type="entry name" value="Terpene_cyclase_plant_C1"/>
    <property type="match status" value="1"/>
</dbReference>
<keyword evidence="9" id="KW-1185">Reference proteome</keyword>
<organism evidence="8 9">
    <name type="scientific">Hevea brasiliensis</name>
    <name type="common">Para rubber tree</name>
    <name type="synonym">Siphonia brasiliensis</name>
    <dbReference type="NCBI Taxonomy" id="3981"/>
    <lineage>
        <taxon>Eukaryota</taxon>
        <taxon>Viridiplantae</taxon>
        <taxon>Streptophyta</taxon>
        <taxon>Embryophyta</taxon>
        <taxon>Tracheophyta</taxon>
        <taxon>Spermatophyta</taxon>
        <taxon>Magnoliopsida</taxon>
        <taxon>eudicotyledons</taxon>
        <taxon>Gunneridae</taxon>
        <taxon>Pentapetalae</taxon>
        <taxon>rosids</taxon>
        <taxon>fabids</taxon>
        <taxon>Malpighiales</taxon>
        <taxon>Euphorbiaceae</taxon>
        <taxon>Crotonoideae</taxon>
        <taxon>Micrandreae</taxon>
        <taxon>Hevea</taxon>
    </lineage>
</organism>
<keyword evidence="5" id="KW-0175">Coiled coil</keyword>